<proteinExistence type="predicted"/>
<feature type="transmembrane region" description="Helical" evidence="1">
    <location>
        <begin position="53"/>
        <end position="75"/>
    </location>
</feature>
<feature type="transmembrane region" description="Helical" evidence="1">
    <location>
        <begin position="82"/>
        <end position="103"/>
    </location>
</feature>
<dbReference type="Proteomes" id="UP001499851">
    <property type="component" value="Unassembled WGS sequence"/>
</dbReference>
<evidence type="ECO:0000313" key="2">
    <source>
        <dbReference type="EMBL" id="GAA1663474.1"/>
    </source>
</evidence>
<name>A0ABN2G0Y9_9ACTN</name>
<organism evidence="2 3">
    <name type="scientific">Glycomyces endophyticus</name>
    <dbReference type="NCBI Taxonomy" id="480996"/>
    <lineage>
        <taxon>Bacteria</taxon>
        <taxon>Bacillati</taxon>
        <taxon>Actinomycetota</taxon>
        <taxon>Actinomycetes</taxon>
        <taxon>Glycomycetales</taxon>
        <taxon>Glycomycetaceae</taxon>
        <taxon>Glycomyces</taxon>
    </lineage>
</organism>
<sequence>MTALTATATAAATAETRLRSILRQDAAACAAFGLLMTAGFALVDSLLGLGPAWAVPFGVYLLGCAVALALVAGYPNLVRGQVVGVVVNNALAALALAVLPFTGLVDLTVAGYIVMLGGAALVALFAVLEAAGAARI</sequence>
<feature type="transmembrane region" description="Helical" evidence="1">
    <location>
        <begin position="109"/>
        <end position="128"/>
    </location>
</feature>
<dbReference type="RefSeq" id="WP_344481550.1">
    <property type="nucleotide sequence ID" value="NZ_BAAAQF010000003.1"/>
</dbReference>
<keyword evidence="1" id="KW-1133">Transmembrane helix</keyword>
<keyword evidence="3" id="KW-1185">Reference proteome</keyword>
<gene>
    <name evidence="2" type="ORF">GCM10009830_06000</name>
</gene>
<reference evidence="2 3" key="1">
    <citation type="journal article" date="2019" name="Int. J. Syst. Evol. Microbiol.">
        <title>The Global Catalogue of Microorganisms (GCM) 10K type strain sequencing project: providing services to taxonomists for standard genome sequencing and annotation.</title>
        <authorList>
            <consortium name="The Broad Institute Genomics Platform"/>
            <consortium name="The Broad Institute Genome Sequencing Center for Infectious Disease"/>
            <person name="Wu L."/>
            <person name="Ma J."/>
        </authorList>
    </citation>
    <scope>NUCLEOTIDE SEQUENCE [LARGE SCALE GENOMIC DNA]</scope>
    <source>
        <strain evidence="2 3">JCM 16001</strain>
    </source>
</reference>
<protein>
    <recommendedName>
        <fullName evidence="4">SPW repeat-containing protein</fullName>
    </recommendedName>
</protein>
<keyword evidence="1" id="KW-0812">Transmembrane</keyword>
<keyword evidence="1" id="KW-0472">Membrane</keyword>
<dbReference type="EMBL" id="BAAAQF010000003">
    <property type="protein sequence ID" value="GAA1663474.1"/>
    <property type="molecule type" value="Genomic_DNA"/>
</dbReference>
<comment type="caution">
    <text evidence="2">The sequence shown here is derived from an EMBL/GenBank/DDBJ whole genome shotgun (WGS) entry which is preliminary data.</text>
</comment>
<evidence type="ECO:0000313" key="3">
    <source>
        <dbReference type="Proteomes" id="UP001499851"/>
    </source>
</evidence>
<evidence type="ECO:0000256" key="1">
    <source>
        <dbReference type="SAM" id="Phobius"/>
    </source>
</evidence>
<evidence type="ECO:0008006" key="4">
    <source>
        <dbReference type="Google" id="ProtNLM"/>
    </source>
</evidence>
<feature type="transmembrane region" description="Helical" evidence="1">
    <location>
        <begin position="26"/>
        <end position="47"/>
    </location>
</feature>
<accession>A0ABN2G0Y9</accession>